<reference evidence="1" key="1">
    <citation type="submission" date="2021-10" db="EMBL/GenBank/DDBJ databases">
        <title>Tropical sea cucumber genome reveals ecological adaptation and Cuvierian tubules defense mechanism.</title>
        <authorList>
            <person name="Chen T."/>
        </authorList>
    </citation>
    <scope>NUCLEOTIDE SEQUENCE</scope>
    <source>
        <strain evidence="1">Nanhai2018</strain>
        <tissue evidence="1">Muscle</tissue>
    </source>
</reference>
<gene>
    <name evidence="1" type="ORF">HOLleu_20900</name>
</gene>
<sequence length="52" mass="5807">MTSSWVRFVGWGRPVFCAELPLVPSCLSGRYLSFRSRVVSGLMSFALAYCSK</sequence>
<dbReference type="Proteomes" id="UP001152320">
    <property type="component" value="Chromosome 10"/>
</dbReference>
<accession>A0A9Q1BX33</accession>
<protein>
    <submittedName>
        <fullName evidence="1">Uncharacterized protein</fullName>
    </submittedName>
</protein>
<evidence type="ECO:0000313" key="2">
    <source>
        <dbReference type="Proteomes" id="UP001152320"/>
    </source>
</evidence>
<keyword evidence="2" id="KW-1185">Reference proteome</keyword>
<organism evidence="1 2">
    <name type="scientific">Holothuria leucospilota</name>
    <name type="common">Black long sea cucumber</name>
    <name type="synonym">Mertensiothuria leucospilota</name>
    <dbReference type="NCBI Taxonomy" id="206669"/>
    <lineage>
        <taxon>Eukaryota</taxon>
        <taxon>Metazoa</taxon>
        <taxon>Echinodermata</taxon>
        <taxon>Eleutherozoa</taxon>
        <taxon>Echinozoa</taxon>
        <taxon>Holothuroidea</taxon>
        <taxon>Aspidochirotacea</taxon>
        <taxon>Aspidochirotida</taxon>
        <taxon>Holothuriidae</taxon>
        <taxon>Holothuria</taxon>
    </lineage>
</organism>
<dbReference type="EMBL" id="JAIZAY010000010">
    <property type="protein sequence ID" value="KAJ8034174.1"/>
    <property type="molecule type" value="Genomic_DNA"/>
</dbReference>
<proteinExistence type="predicted"/>
<evidence type="ECO:0000313" key="1">
    <source>
        <dbReference type="EMBL" id="KAJ8034174.1"/>
    </source>
</evidence>
<name>A0A9Q1BX33_HOLLE</name>
<comment type="caution">
    <text evidence="1">The sequence shown here is derived from an EMBL/GenBank/DDBJ whole genome shotgun (WGS) entry which is preliminary data.</text>
</comment>
<dbReference type="AlphaFoldDB" id="A0A9Q1BX33"/>